<evidence type="ECO:0000256" key="1">
    <source>
        <dbReference type="ARBA" id="ARBA00001961"/>
    </source>
</evidence>
<evidence type="ECO:0000256" key="3">
    <source>
        <dbReference type="ARBA" id="ARBA00023002"/>
    </source>
</evidence>
<evidence type="ECO:0000256" key="2">
    <source>
        <dbReference type="ARBA" id="ARBA00022964"/>
    </source>
</evidence>
<dbReference type="GO" id="GO:0051213">
    <property type="term" value="F:dioxygenase activity"/>
    <property type="evidence" value="ECO:0007669"/>
    <property type="project" value="UniProtKB-KW"/>
</dbReference>
<gene>
    <name evidence="6" type="ORF">CVT24_008173</name>
</gene>
<dbReference type="SMART" id="SM00702">
    <property type="entry name" value="P4Hc"/>
    <property type="match status" value="1"/>
</dbReference>
<evidence type="ECO:0000313" key="7">
    <source>
        <dbReference type="Proteomes" id="UP000284842"/>
    </source>
</evidence>
<organism evidence="6 7">
    <name type="scientific">Panaeolus cyanescens</name>
    <dbReference type="NCBI Taxonomy" id="181874"/>
    <lineage>
        <taxon>Eukaryota</taxon>
        <taxon>Fungi</taxon>
        <taxon>Dikarya</taxon>
        <taxon>Basidiomycota</taxon>
        <taxon>Agaricomycotina</taxon>
        <taxon>Agaricomycetes</taxon>
        <taxon>Agaricomycetidae</taxon>
        <taxon>Agaricales</taxon>
        <taxon>Agaricineae</taxon>
        <taxon>Galeropsidaceae</taxon>
        <taxon>Panaeolus</taxon>
    </lineage>
</organism>
<evidence type="ECO:0000256" key="4">
    <source>
        <dbReference type="SAM" id="MobiDB-lite"/>
    </source>
</evidence>
<dbReference type="STRING" id="181874.A0A409VFK1"/>
<evidence type="ECO:0000313" key="6">
    <source>
        <dbReference type="EMBL" id="PPQ65025.1"/>
    </source>
</evidence>
<proteinExistence type="predicted"/>
<dbReference type="Proteomes" id="UP000284842">
    <property type="component" value="Unassembled WGS sequence"/>
</dbReference>
<feature type="domain" description="Prolyl 4-hydroxylase alpha subunit" evidence="5">
    <location>
        <begin position="309"/>
        <end position="536"/>
    </location>
</feature>
<comment type="cofactor">
    <cofactor evidence="1">
        <name>L-ascorbate</name>
        <dbReference type="ChEBI" id="CHEBI:38290"/>
    </cofactor>
</comment>
<sequence length="550" mass="59846">MAKSFKKRKQGPLQASNLIAKKFKQEVPTANNRNGNGDGNGLDVQSLKGEIASFNGIKESDDKTGCKTDTSDMIGGVILEDELEITTDTLTLLAKNPDLLSLKALKPFKTAVHEYWRVSNEVSGVGSSLSSRISSALVDQRHIDALVLLSEMSLRGQMPKLGALQRWVRECDAVLSPGMKPEDRDMVWQVLDMILRTTQPELIADDGASSASPSSPDSPKVQGRLRWFPPFNALPLSDRQSNPTHYNLDEVVANAVSVLKPLDTTPGSQRRPPNKHPCVIYYSPPNTFPLLPVSQLISPPKRYDVPGVPGAFVITSALDPRESAALVMAAEKIGLLPDEPVGGSATQKESVLAHNFVWLADEVFERGLFDRIKELLPQEVNGGRVMGINKRFRLYRYRKGSVYRPHIDGAWPASSISETTPPTYVYDSDPKLYSRLTLLLYLNSGTPPPSSEPSSTNADSDFQPIPDPSSPLPTFTSGNTTYFLPSSTPGVLHARPILPVSGACAVFPHGAARGSLLHEGSGVGVGAKYVVRTEVLYEVREEERVNVGNG</sequence>
<feature type="region of interest" description="Disordered" evidence="4">
    <location>
        <begin position="445"/>
        <end position="477"/>
    </location>
</feature>
<dbReference type="Gene3D" id="2.60.120.620">
    <property type="entry name" value="q2cbj1_9rhob like domain"/>
    <property type="match status" value="1"/>
</dbReference>
<evidence type="ECO:0000259" key="5">
    <source>
        <dbReference type="SMART" id="SM00702"/>
    </source>
</evidence>
<dbReference type="InParanoid" id="A0A409VFK1"/>
<dbReference type="AlphaFoldDB" id="A0A409VFK1"/>
<dbReference type="OrthoDB" id="69177at2759"/>
<dbReference type="InterPro" id="IPR006620">
    <property type="entry name" value="Pro_4_hyd_alph"/>
</dbReference>
<comment type="caution">
    <text evidence="6">The sequence shown here is derived from an EMBL/GenBank/DDBJ whole genome shotgun (WGS) entry which is preliminary data.</text>
</comment>
<dbReference type="EMBL" id="NHTK01006078">
    <property type="protein sequence ID" value="PPQ65025.1"/>
    <property type="molecule type" value="Genomic_DNA"/>
</dbReference>
<keyword evidence="3" id="KW-0560">Oxidoreductase</keyword>
<protein>
    <recommendedName>
        <fullName evidence="5">Prolyl 4-hydroxylase alpha subunit domain-containing protein</fullName>
    </recommendedName>
</protein>
<dbReference type="GO" id="GO:0031418">
    <property type="term" value="F:L-ascorbic acid binding"/>
    <property type="evidence" value="ECO:0007669"/>
    <property type="project" value="InterPro"/>
</dbReference>
<name>A0A409VFK1_9AGAR</name>
<accession>A0A409VFK1</accession>
<keyword evidence="7" id="KW-1185">Reference proteome</keyword>
<keyword evidence="2" id="KW-0223">Dioxygenase</keyword>
<dbReference type="GO" id="GO:0005506">
    <property type="term" value="F:iron ion binding"/>
    <property type="evidence" value="ECO:0007669"/>
    <property type="project" value="InterPro"/>
</dbReference>
<dbReference type="GO" id="GO:0016705">
    <property type="term" value="F:oxidoreductase activity, acting on paired donors, with incorporation or reduction of molecular oxygen"/>
    <property type="evidence" value="ECO:0007669"/>
    <property type="project" value="InterPro"/>
</dbReference>
<reference evidence="6 7" key="1">
    <citation type="journal article" date="2018" name="Evol. Lett.">
        <title>Horizontal gene cluster transfer increased hallucinogenic mushroom diversity.</title>
        <authorList>
            <person name="Reynolds H.T."/>
            <person name="Vijayakumar V."/>
            <person name="Gluck-Thaler E."/>
            <person name="Korotkin H.B."/>
            <person name="Matheny P.B."/>
            <person name="Slot J.C."/>
        </authorList>
    </citation>
    <scope>NUCLEOTIDE SEQUENCE [LARGE SCALE GENOMIC DNA]</scope>
    <source>
        <strain evidence="6 7">2629</strain>
    </source>
</reference>